<dbReference type="EMBL" id="AGNL01004140">
    <property type="protein sequence ID" value="EJK73873.1"/>
    <property type="molecule type" value="Genomic_DNA"/>
</dbReference>
<feature type="region of interest" description="Disordered" evidence="1">
    <location>
        <begin position="77"/>
        <end position="108"/>
    </location>
</feature>
<dbReference type="AlphaFoldDB" id="K0T524"/>
<dbReference type="Proteomes" id="UP000266841">
    <property type="component" value="Unassembled WGS sequence"/>
</dbReference>
<feature type="compositionally biased region" description="Polar residues" evidence="1">
    <location>
        <begin position="92"/>
        <end position="108"/>
    </location>
</feature>
<reference evidence="2 3" key="1">
    <citation type="journal article" date="2012" name="Genome Biol.">
        <title>Genome and low-iron response of an oceanic diatom adapted to chronic iron limitation.</title>
        <authorList>
            <person name="Lommer M."/>
            <person name="Specht M."/>
            <person name="Roy A.S."/>
            <person name="Kraemer L."/>
            <person name="Andreson R."/>
            <person name="Gutowska M.A."/>
            <person name="Wolf J."/>
            <person name="Bergner S.V."/>
            <person name="Schilhabel M.B."/>
            <person name="Klostermeier U.C."/>
            <person name="Beiko R.G."/>
            <person name="Rosenstiel P."/>
            <person name="Hippler M."/>
            <person name="Laroche J."/>
        </authorList>
    </citation>
    <scope>NUCLEOTIDE SEQUENCE [LARGE SCALE GENOMIC DNA]</scope>
    <source>
        <strain evidence="2 3">CCMP1005</strain>
    </source>
</reference>
<organism evidence="2 3">
    <name type="scientific">Thalassiosira oceanica</name>
    <name type="common">Marine diatom</name>
    <dbReference type="NCBI Taxonomy" id="159749"/>
    <lineage>
        <taxon>Eukaryota</taxon>
        <taxon>Sar</taxon>
        <taxon>Stramenopiles</taxon>
        <taxon>Ochrophyta</taxon>
        <taxon>Bacillariophyta</taxon>
        <taxon>Coscinodiscophyceae</taxon>
        <taxon>Thalassiosirophycidae</taxon>
        <taxon>Thalassiosirales</taxon>
        <taxon>Thalassiosiraceae</taxon>
        <taxon>Thalassiosira</taxon>
    </lineage>
</organism>
<name>K0T524_THAOC</name>
<protein>
    <submittedName>
        <fullName evidence="2">Uncharacterized protein</fullName>
    </submittedName>
</protein>
<evidence type="ECO:0000313" key="2">
    <source>
        <dbReference type="EMBL" id="EJK73873.1"/>
    </source>
</evidence>
<proteinExistence type="predicted"/>
<feature type="non-terminal residue" evidence="2">
    <location>
        <position position="1"/>
    </location>
</feature>
<evidence type="ECO:0000256" key="1">
    <source>
        <dbReference type="SAM" id="MobiDB-lite"/>
    </source>
</evidence>
<accession>K0T524</accession>
<keyword evidence="3" id="KW-1185">Reference proteome</keyword>
<comment type="caution">
    <text evidence="2">The sequence shown here is derived from an EMBL/GenBank/DDBJ whole genome shotgun (WGS) entry which is preliminary data.</text>
</comment>
<gene>
    <name evidence="2" type="ORF">THAOC_04483</name>
</gene>
<evidence type="ECO:0000313" key="3">
    <source>
        <dbReference type="Proteomes" id="UP000266841"/>
    </source>
</evidence>
<sequence length="108" mass="11250">SRRPTAASSSIDQFQVMRMVIALCCLSNFSGAVRRAAAASVRGLQSPLLSWGALPTRNKRTAVPNHAVPVQACPRVLDSQGAGTAPTKKATLRQTHSTGSLPNSGGQP</sequence>